<accession>A0A0J8BDH1</accession>
<keyword evidence="4" id="KW-1185">Reference proteome</keyword>
<protein>
    <submittedName>
        <fullName evidence="3">Uncharacterized protein</fullName>
    </submittedName>
</protein>
<dbReference type="Proteomes" id="UP000035740">
    <property type="component" value="Unassembled WGS sequence"/>
</dbReference>
<feature type="region of interest" description="Disordered" evidence="1">
    <location>
        <begin position="35"/>
        <end position="112"/>
    </location>
</feature>
<dbReference type="EMBL" id="KQ090267">
    <property type="protein sequence ID" value="KMS98108.1"/>
    <property type="molecule type" value="Genomic_DNA"/>
</dbReference>
<dbReference type="OMA" id="CQPPASH"/>
<dbReference type="AlphaFoldDB" id="A0A0J8BDH1"/>
<feature type="compositionally biased region" description="Pro residues" evidence="1">
    <location>
        <begin position="93"/>
        <end position="112"/>
    </location>
</feature>
<evidence type="ECO:0000313" key="4">
    <source>
        <dbReference type="Proteomes" id="UP000035740"/>
    </source>
</evidence>
<keyword evidence="2" id="KW-0732">Signal</keyword>
<dbReference type="Gramene" id="KMS98108">
    <property type="protein sequence ID" value="KMS98108"/>
    <property type="gene ID" value="BVRB_4g095540"/>
</dbReference>
<feature type="signal peptide" evidence="2">
    <location>
        <begin position="1"/>
        <end position="24"/>
    </location>
</feature>
<evidence type="ECO:0000256" key="1">
    <source>
        <dbReference type="SAM" id="MobiDB-lite"/>
    </source>
</evidence>
<gene>
    <name evidence="3" type="ORF">BVRB_4g095540</name>
</gene>
<reference evidence="3 4" key="1">
    <citation type="journal article" date="2014" name="Nature">
        <title>The genome of the recently domesticated crop plant sugar beet (Beta vulgaris).</title>
        <authorList>
            <person name="Dohm J.C."/>
            <person name="Minoche A.E."/>
            <person name="Holtgrawe D."/>
            <person name="Capella-Gutierrez S."/>
            <person name="Zakrzewski F."/>
            <person name="Tafer H."/>
            <person name="Rupp O."/>
            <person name="Sorensen T.R."/>
            <person name="Stracke R."/>
            <person name="Reinhardt R."/>
            <person name="Goesmann A."/>
            <person name="Kraft T."/>
            <person name="Schulz B."/>
            <person name="Stadler P.F."/>
            <person name="Schmidt T."/>
            <person name="Gabaldon T."/>
            <person name="Lehrach H."/>
            <person name="Weisshaar B."/>
            <person name="Himmelbauer H."/>
        </authorList>
    </citation>
    <scope>NUCLEOTIDE SEQUENCE [LARGE SCALE GENOMIC DNA]</scope>
    <source>
        <tissue evidence="3">Taproot</tissue>
    </source>
</reference>
<feature type="chain" id="PRO_5005294764" evidence="2">
    <location>
        <begin position="25"/>
        <end position="112"/>
    </location>
</feature>
<feature type="compositionally biased region" description="Pro residues" evidence="1">
    <location>
        <begin position="72"/>
        <end position="82"/>
    </location>
</feature>
<organism evidence="3 4">
    <name type="scientific">Beta vulgaris subsp. vulgaris</name>
    <name type="common">Beet</name>
    <dbReference type="NCBI Taxonomy" id="3555"/>
    <lineage>
        <taxon>Eukaryota</taxon>
        <taxon>Viridiplantae</taxon>
        <taxon>Streptophyta</taxon>
        <taxon>Embryophyta</taxon>
        <taxon>Tracheophyta</taxon>
        <taxon>Spermatophyta</taxon>
        <taxon>Magnoliopsida</taxon>
        <taxon>eudicotyledons</taxon>
        <taxon>Gunneridae</taxon>
        <taxon>Pentapetalae</taxon>
        <taxon>Caryophyllales</taxon>
        <taxon>Chenopodiaceae</taxon>
        <taxon>Betoideae</taxon>
        <taxon>Beta</taxon>
    </lineage>
</organism>
<evidence type="ECO:0000256" key="2">
    <source>
        <dbReference type="SAM" id="SignalP"/>
    </source>
</evidence>
<sequence length="112" mass="12304">MGLKLWCLLAILMLNGLLLPKINCTNIGVAATREADDVAREGASLQRVMRRPRPTPPPPQRNGPVHFKKKPPPPPPPPPYHCQPPASHLLSPPFHPPSTLPAPPPWPSPPYY</sequence>
<name>A0A0J8BDH1_BETVV</name>
<proteinExistence type="predicted"/>
<evidence type="ECO:0000313" key="3">
    <source>
        <dbReference type="EMBL" id="KMS98108.1"/>
    </source>
</evidence>